<keyword evidence="3" id="KW-1185">Reference proteome</keyword>
<sequence>MAISTSQRFGTLCMFVGSILYNIFMLYPSHVLEIGFFQLLTSMSIIVIGSILSYGQKAMDDRFLKTLGKGKPTTTSTRFPLMLLNEGLKEKWFYAVVKRVVIS</sequence>
<feature type="transmembrane region" description="Helical" evidence="1">
    <location>
        <begin position="34"/>
        <end position="55"/>
    </location>
</feature>
<proteinExistence type="predicted"/>
<protein>
    <submittedName>
        <fullName evidence="2">Uncharacterized protein</fullName>
    </submittedName>
</protein>
<keyword evidence="1" id="KW-0472">Membrane</keyword>
<organism evidence="2 3">
    <name type="scientific">Caerostris darwini</name>
    <dbReference type="NCBI Taxonomy" id="1538125"/>
    <lineage>
        <taxon>Eukaryota</taxon>
        <taxon>Metazoa</taxon>
        <taxon>Ecdysozoa</taxon>
        <taxon>Arthropoda</taxon>
        <taxon>Chelicerata</taxon>
        <taxon>Arachnida</taxon>
        <taxon>Araneae</taxon>
        <taxon>Araneomorphae</taxon>
        <taxon>Entelegynae</taxon>
        <taxon>Araneoidea</taxon>
        <taxon>Araneidae</taxon>
        <taxon>Caerostris</taxon>
    </lineage>
</organism>
<comment type="caution">
    <text evidence="2">The sequence shown here is derived from an EMBL/GenBank/DDBJ whole genome shotgun (WGS) entry which is preliminary data.</text>
</comment>
<keyword evidence="1" id="KW-0812">Transmembrane</keyword>
<name>A0AAV4RT24_9ARAC</name>
<accession>A0AAV4RT24</accession>
<evidence type="ECO:0000256" key="1">
    <source>
        <dbReference type="SAM" id="Phobius"/>
    </source>
</evidence>
<reference evidence="2 3" key="1">
    <citation type="submission" date="2021-06" db="EMBL/GenBank/DDBJ databases">
        <title>Caerostris darwini draft genome.</title>
        <authorList>
            <person name="Kono N."/>
            <person name="Arakawa K."/>
        </authorList>
    </citation>
    <scope>NUCLEOTIDE SEQUENCE [LARGE SCALE GENOMIC DNA]</scope>
</reference>
<keyword evidence="1" id="KW-1133">Transmembrane helix</keyword>
<dbReference type="AlphaFoldDB" id="A0AAV4RT24"/>
<dbReference type="Proteomes" id="UP001054837">
    <property type="component" value="Unassembled WGS sequence"/>
</dbReference>
<evidence type="ECO:0000313" key="2">
    <source>
        <dbReference type="EMBL" id="GIY23582.1"/>
    </source>
</evidence>
<gene>
    <name evidence="2" type="ORF">CDAR_453891</name>
</gene>
<dbReference type="EMBL" id="BPLQ01006562">
    <property type="protein sequence ID" value="GIY23582.1"/>
    <property type="molecule type" value="Genomic_DNA"/>
</dbReference>
<evidence type="ECO:0000313" key="3">
    <source>
        <dbReference type="Proteomes" id="UP001054837"/>
    </source>
</evidence>
<feature type="transmembrane region" description="Helical" evidence="1">
    <location>
        <begin position="9"/>
        <end position="28"/>
    </location>
</feature>